<sequence length="371" mass="40419">MEFEKRKAATLSALASSKTDKSPKRNARHTHNPTHQHHQLSPFLLHHKFLLRPYLYPLPAETDVNTTHHSADGPSESATGSVTELVLRFEPLIIAVECKDIEAAQCLVSFAIRSGFRESGITSANNKRVIAGIRCSIRMEVPLGDSDRILVSEEYVKFLVDLANQKMEANWKRTQGFLSGLIDNGFQTHAVSENGECRDGDDDQSERTANGDAHIGMVGGGEKAADCSLPVSSILVAGEPIEKLLLWGHSTCVLDNDSYKSVLVFGGFGGIGRHARRNDCFLLDPFSGKLKATDVEGAPSPRLGHTASLVANMEWKLIQCTGSVFSPRHRHAAAAVGSNIYVYGGLNNNDTILSSLHVLNTGRSAMERSFE</sequence>
<dbReference type="InterPro" id="IPR003827">
    <property type="entry name" value="tRNA_yW-synthesising"/>
</dbReference>
<dbReference type="EC" id="2.1.1.282" evidence="2"/>
<keyword evidence="5" id="KW-0949">S-adenosyl-L-methionine</keyword>
<evidence type="ECO:0000256" key="9">
    <source>
        <dbReference type="SAM" id="MobiDB-lite"/>
    </source>
</evidence>
<evidence type="ECO:0000259" key="10">
    <source>
        <dbReference type="Pfam" id="PF02676"/>
    </source>
</evidence>
<dbReference type="OrthoDB" id="263283at2759"/>
<dbReference type="Gene3D" id="3.30.1960.10">
    <property type="entry name" value="tRNA wybutosine-synthesizing-like"/>
    <property type="match status" value="1"/>
</dbReference>
<proteinExistence type="inferred from homology"/>
<evidence type="ECO:0000313" key="11">
    <source>
        <dbReference type="EMBL" id="KAJ6706816.1"/>
    </source>
</evidence>
<feature type="compositionally biased region" description="Basic residues" evidence="9">
    <location>
        <begin position="24"/>
        <end position="38"/>
    </location>
</feature>
<gene>
    <name evidence="11" type="ORF">OIU85_027196</name>
</gene>
<feature type="domain" description="tRNA wybutosine-synthesizing protein" evidence="10">
    <location>
        <begin position="66"/>
        <end position="180"/>
    </location>
</feature>
<dbReference type="SUPFAM" id="SSF117281">
    <property type="entry name" value="Kelch motif"/>
    <property type="match status" value="1"/>
</dbReference>
<evidence type="ECO:0000256" key="6">
    <source>
        <dbReference type="ARBA" id="ARBA00022694"/>
    </source>
</evidence>
<reference evidence="11" key="2">
    <citation type="journal article" date="2023" name="Int. J. Mol. Sci.">
        <title>De Novo Assembly and Annotation of 11 Diverse Shrub Willow (Salix) Genomes Reveals Novel Gene Organization in Sex-Linked Regions.</title>
        <authorList>
            <person name="Hyden B."/>
            <person name="Feng K."/>
            <person name="Yates T.B."/>
            <person name="Jawdy S."/>
            <person name="Cereghino C."/>
            <person name="Smart L.B."/>
            <person name="Muchero W."/>
        </authorList>
    </citation>
    <scope>NUCLEOTIDE SEQUENCE [LARGE SCALE GENOMIC DNA]</scope>
    <source>
        <tissue evidence="11">Shoot tip</tissue>
    </source>
</reference>
<dbReference type="Proteomes" id="UP001151529">
    <property type="component" value="Chromosome 4"/>
</dbReference>
<dbReference type="Gene3D" id="2.120.10.80">
    <property type="entry name" value="Kelch-type beta propeller"/>
    <property type="match status" value="2"/>
</dbReference>
<dbReference type="PANTHER" id="PTHR48418:SF1">
    <property type="entry name" value="TRNA WYBUTOSINE-SYNTHESIZING PROTEIN 3"/>
    <property type="match status" value="1"/>
</dbReference>
<name>A0A9Q0QHS0_SALVM</name>
<dbReference type="InterPro" id="IPR015915">
    <property type="entry name" value="Kelch-typ_b-propeller"/>
</dbReference>
<dbReference type="Pfam" id="PF02676">
    <property type="entry name" value="TYW3"/>
    <property type="match status" value="1"/>
</dbReference>
<comment type="caution">
    <text evidence="11">The sequence shown here is derived from an EMBL/GenBank/DDBJ whole genome shotgun (WGS) entry which is preliminary data.</text>
</comment>
<dbReference type="GO" id="GO:0032259">
    <property type="term" value="P:methylation"/>
    <property type="evidence" value="ECO:0007669"/>
    <property type="project" value="UniProtKB-KW"/>
</dbReference>
<evidence type="ECO:0000256" key="7">
    <source>
        <dbReference type="ARBA" id="ARBA00030554"/>
    </source>
</evidence>
<dbReference type="PANTHER" id="PTHR48418">
    <property type="entry name" value="TRNA WYBUTOSINE-SYNTHESIZING PROTEIN 3"/>
    <property type="match status" value="1"/>
</dbReference>
<keyword evidence="6" id="KW-0819">tRNA processing</keyword>
<dbReference type="SUPFAM" id="SSF111278">
    <property type="entry name" value="SSo0622-like"/>
    <property type="match status" value="1"/>
</dbReference>
<dbReference type="Pfam" id="PF01344">
    <property type="entry name" value="Kelch_1"/>
    <property type="match status" value="1"/>
</dbReference>
<dbReference type="InterPro" id="IPR036602">
    <property type="entry name" value="tRNA_yW-synthesising-like_sf"/>
</dbReference>
<dbReference type="InterPro" id="IPR006652">
    <property type="entry name" value="Kelch_1"/>
</dbReference>
<keyword evidence="4" id="KW-0808">Transferase</keyword>
<evidence type="ECO:0000256" key="1">
    <source>
        <dbReference type="ARBA" id="ARBA00008569"/>
    </source>
</evidence>
<dbReference type="GO" id="GO:0008168">
    <property type="term" value="F:methyltransferase activity"/>
    <property type="evidence" value="ECO:0007669"/>
    <property type="project" value="UniProtKB-KW"/>
</dbReference>
<evidence type="ECO:0000313" key="12">
    <source>
        <dbReference type="Proteomes" id="UP001151529"/>
    </source>
</evidence>
<feature type="region of interest" description="Disordered" evidence="9">
    <location>
        <begin position="1"/>
        <end position="39"/>
    </location>
</feature>
<feature type="region of interest" description="Disordered" evidence="9">
    <location>
        <begin position="192"/>
        <end position="215"/>
    </location>
</feature>
<keyword evidence="3 11" id="KW-0489">Methyltransferase</keyword>
<dbReference type="EMBL" id="JAPFFL010000008">
    <property type="protein sequence ID" value="KAJ6706816.1"/>
    <property type="molecule type" value="Genomic_DNA"/>
</dbReference>
<evidence type="ECO:0000256" key="8">
    <source>
        <dbReference type="ARBA" id="ARBA00049202"/>
    </source>
</evidence>
<keyword evidence="12" id="KW-1185">Reference proteome</keyword>
<evidence type="ECO:0000256" key="2">
    <source>
        <dbReference type="ARBA" id="ARBA00012750"/>
    </source>
</evidence>
<accession>A0A9Q0QHS0</accession>
<evidence type="ECO:0000256" key="4">
    <source>
        <dbReference type="ARBA" id="ARBA00022679"/>
    </source>
</evidence>
<dbReference type="AlphaFoldDB" id="A0A9Q0QHS0"/>
<protein>
    <recommendedName>
        <fullName evidence="2">tRNA(Phe) 7-[(3-amino-3-carboxypropyl)-4-demethylwyosine(37)-N(4)]-methyltransferase</fullName>
        <ecNumber evidence="2">2.1.1.282</ecNumber>
    </recommendedName>
    <alternativeName>
        <fullName evidence="7">tRNA(Phe) 7-((3-amino-3-carboxypropyl)-4-demethylwyosine(37)-N(4))-methyltransferase</fullName>
    </alternativeName>
</protein>
<organism evidence="11 12">
    <name type="scientific">Salix viminalis</name>
    <name type="common">Common osier</name>
    <name type="synonym">Basket willow</name>
    <dbReference type="NCBI Taxonomy" id="40686"/>
    <lineage>
        <taxon>Eukaryota</taxon>
        <taxon>Viridiplantae</taxon>
        <taxon>Streptophyta</taxon>
        <taxon>Embryophyta</taxon>
        <taxon>Tracheophyta</taxon>
        <taxon>Spermatophyta</taxon>
        <taxon>Magnoliopsida</taxon>
        <taxon>eudicotyledons</taxon>
        <taxon>Gunneridae</taxon>
        <taxon>Pentapetalae</taxon>
        <taxon>rosids</taxon>
        <taxon>fabids</taxon>
        <taxon>Malpighiales</taxon>
        <taxon>Salicaceae</taxon>
        <taxon>Saliceae</taxon>
        <taxon>Salix</taxon>
    </lineage>
</organism>
<comment type="catalytic activity">
    <reaction evidence="8">
        <text>4-demethyl-7-[(3S)-3-amino-3-carboxypropyl]wyosine(37) in tRNA(Phe) + S-adenosyl-L-methionine = 7-[(3S)-3-amino-3-carboxypropyl]wyosine(37) in tRNA(Phe) + S-adenosyl-L-homocysteine + H(+)</text>
        <dbReference type="Rhea" id="RHEA:36635"/>
        <dbReference type="Rhea" id="RHEA-COMP:10378"/>
        <dbReference type="Rhea" id="RHEA-COMP:10379"/>
        <dbReference type="ChEBI" id="CHEBI:15378"/>
        <dbReference type="ChEBI" id="CHEBI:57856"/>
        <dbReference type="ChEBI" id="CHEBI:59789"/>
        <dbReference type="ChEBI" id="CHEBI:73543"/>
        <dbReference type="ChEBI" id="CHEBI:73550"/>
        <dbReference type="EC" id="2.1.1.282"/>
    </reaction>
</comment>
<evidence type="ECO:0000256" key="5">
    <source>
        <dbReference type="ARBA" id="ARBA00022691"/>
    </source>
</evidence>
<evidence type="ECO:0000256" key="3">
    <source>
        <dbReference type="ARBA" id="ARBA00022603"/>
    </source>
</evidence>
<comment type="similarity">
    <text evidence="1">Belongs to the TYW3 family.</text>
</comment>
<dbReference type="GO" id="GO:0008033">
    <property type="term" value="P:tRNA processing"/>
    <property type="evidence" value="ECO:0007669"/>
    <property type="project" value="UniProtKB-KW"/>
</dbReference>
<reference evidence="11" key="1">
    <citation type="submission" date="2022-11" db="EMBL/GenBank/DDBJ databases">
        <authorList>
            <person name="Hyden B.L."/>
            <person name="Feng K."/>
            <person name="Yates T."/>
            <person name="Jawdy S."/>
            <person name="Smart L.B."/>
            <person name="Muchero W."/>
        </authorList>
    </citation>
    <scope>NUCLEOTIDE SEQUENCE</scope>
    <source>
        <tissue evidence="11">Shoot tip</tissue>
    </source>
</reference>